<name>S6D9B3_9EURY</name>
<sequence length="41" mass="4608">MPEGILEELNESTDIDLDEYSLLVFGRPSATPNHAIQEYLS</sequence>
<dbReference type="Proteomes" id="UP000015381">
    <property type="component" value="Plasmid pHTIA"/>
</dbReference>
<keyword evidence="2" id="KW-1185">Reference proteome</keyword>
<dbReference type="EMBL" id="HF571521">
    <property type="protein sequence ID" value="CCQ34911.1"/>
    <property type="molecule type" value="Genomic_DNA"/>
</dbReference>
<geneLocation type="plasmid" evidence="1 2">
    <name>pHTIA</name>
</geneLocation>
<evidence type="ECO:0000313" key="2">
    <source>
        <dbReference type="Proteomes" id="UP000015381"/>
    </source>
</evidence>
<proteinExistence type="predicted"/>
<dbReference type="KEGG" id="hti:HTIA_p2809"/>
<dbReference type="AlphaFoldDB" id="S6D9B3"/>
<accession>S6D9B3</accession>
<dbReference type="HOGENOM" id="CLU_3263715_0_0_2"/>
<protein>
    <submittedName>
        <fullName evidence="1">Uncharacterized protein</fullName>
    </submittedName>
</protein>
<organism evidence="1 2">
    <name type="scientific">Halorhabdus tiamatea SARL4B</name>
    <dbReference type="NCBI Taxonomy" id="1033806"/>
    <lineage>
        <taxon>Archaea</taxon>
        <taxon>Methanobacteriati</taxon>
        <taxon>Methanobacteriota</taxon>
        <taxon>Stenosarchaea group</taxon>
        <taxon>Halobacteria</taxon>
        <taxon>Halobacteriales</taxon>
        <taxon>Haloarculaceae</taxon>
        <taxon>Halorhabdus</taxon>
    </lineage>
</organism>
<reference evidence="1 2" key="1">
    <citation type="journal article" date="2014" name="Environ. Microbiol.">
        <title>Halorhabdus tiamatea: proteogenomics and glycosidase activity measurements identify the first cultivated euryarchaeon from a deep-sea anoxic brine lake as potential polysaccharide degrader.</title>
        <authorList>
            <person name="Werner J."/>
            <person name="Ferrer M."/>
            <person name="Michel G."/>
            <person name="Mann A.J."/>
            <person name="Huang S."/>
            <person name="Juarez S."/>
            <person name="Ciordia S."/>
            <person name="Albar J.P."/>
            <person name="Alcaide M."/>
            <person name="La Cono V."/>
            <person name="Yakimov M.M."/>
            <person name="Antunes A."/>
            <person name="Taborda M."/>
            <person name="Da Costa M.S."/>
            <person name="Amann R.I."/>
            <person name="Gloeckner F.O."/>
            <person name="Golyshina O.V."/>
            <person name="Golyshin P.N."/>
            <person name="Teeling H."/>
        </authorList>
    </citation>
    <scope>NUCLEOTIDE SEQUENCE [LARGE SCALE GENOMIC DNA]</scope>
    <source>
        <strain evidence="2">SARL4B</strain>
        <plasmid evidence="1">pHTIA</plasmid>
    </source>
</reference>
<gene>
    <name evidence="1" type="ORF">HTIA_p2809</name>
</gene>
<keyword evidence="1" id="KW-0614">Plasmid</keyword>
<evidence type="ECO:0000313" key="1">
    <source>
        <dbReference type="EMBL" id="CCQ34911.1"/>
    </source>
</evidence>